<name>A0A2C9V4Y5_MANES</name>
<sequence>MPLIRTCYINSLRWILLSTHLKWIRSYYSDLYISTTMNTWSYKLEIQREFLIKWFVELTEVEWIMGDSMRDTYWLESEWFQVS</sequence>
<proteinExistence type="predicted"/>
<protein>
    <submittedName>
        <fullName evidence="1">Uncharacterized protein</fullName>
    </submittedName>
</protein>
<reference evidence="1" key="1">
    <citation type="submission" date="2016-02" db="EMBL/GenBank/DDBJ databases">
        <title>WGS assembly of Manihot esculenta.</title>
        <authorList>
            <person name="Bredeson J.V."/>
            <person name="Prochnik S.E."/>
            <person name="Lyons J.B."/>
            <person name="Schmutz J."/>
            <person name="Grimwood J."/>
            <person name="Vrebalov J."/>
            <person name="Bart R.S."/>
            <person name="Amuge T."/>
            <person name="Ferguson M.E."/>
            <person name="Green R."/>
            <person name="Putnam N."/>
            <person name="Stites J."/>
            <person name="Rounsley S."/>
            <person name="Rokhsar D.S."/>
        </authorList>
    </citation>
    <scope>NUCLEOTIDE SEQUENCE [LARGE SCALE GENOMIC DNA]</scope>
    <source>
        <tissue evidence="1">Leaf</tissue>
    </source>
</reference>
<evidence type="ECO:0000313" key="1">
    <source>
        <dbReference type="EMBL" id="OAY39423.1"/>
    </source>
</evidence>
<dbReference type="AlphaFoldDB" id="A0A2C9V4Y5"/>
<organism evidence="1">
    <name type="scientific">Manihot esculenta</name>
    <name type="common">Cassava</name>
    <name type="synonym">Jatropha manihot</name>
    <dbReference type="NCBI Taxonomy" id="3983"/>
    <lineage>
        <taxon>Eukaryota</taxon>
        <taxon>Viridiplantae</taxon>
        <taxon>Streptophyta</taxon>
        <taxon>Embryophyta</taxon>
        <taxon>Tracheophyta</taxon>
        <taxon>Spermatophyta</taxon>
        <taxon>Magnoliopsida</taxon>
        <taxon>eudicotyledons</taxon>
        <taxon>Gunneridae</taxon>
        <taxon>Pentapetalae</taxon>
        <taxon>rosids</taxon>
        <taxon>fabids</taxon>
        <taxon>Malpighiales</taxon>
        <taxon>Euphorbiaceae</taxon>
        <taxon>Crotonoideae</taxon>
        <taxon>Manihoteae</taxon>
        <taxon>Manihot</taxon>
    </lineage>
</organism>
<gene>
    <name evidence="1" type="ORF">MANES_10G093800</name>
</gene>
<accession>A0A2C9V4Y5</accession>
<dbReference type="EMBL" id="CM004396">
    <property type="protein sequence ID" value="OAY39423.1"/>
    <property type="molecule type" value="Genomic_DNA"/>
</dbReference>